<keyword evidence="6" id="KW-1185">Reference proteome</keyword>
<gene>
    <name evidence="5" type="ORF">CA3LBN_004676</name>
</gene>
<protein>
    <recommendedName>
        <fullName evidence="4">Hyaluronan/mRNA-binding protein domain-containing protein</fullName>
    </recommendedName>
</protein>
<feature type="region of interest" description="Disordered" evidence="3">
    <location>
        <begin position="1"/>
        <end position="125"/>
    </location>
</feature>
<dbReference type="InterPro" id="IPR006861">
    <property type="entry name" value="HABP4_PAIRBP1-bd"/>
</dbReference>
<dbReference type="Gene3D" id="6.10.140.1040">
    <property type="match status" value="1"/>
</dbReference>
<dbReference type="InterPro" id="IPR019084">
    <property type="entry name" value="STM1-like_N"/>
</dbReference>
<sequence length="270" mass="29449">MSFENKNLYDLLGNDVEDESALPPQAPREIVRNTTSSKKSDVPPAKADPARAKKNKKGPTGNEAALKNKSNNKDVAPPSNTPSSREKKPFDRHSRTGKTDSKKKLKQGWGADDKRELDDETNATGDALVELENEAAEKGEPAPPAAKSLQDYLNELQLAENNLDGKRTVRSANQGAEQKWAEGEVVEKHTEDFVKATHARKQKQKALKEKKYLDFSAVFADEAPRPQSDSARGGFKGSRGPKPARGGKGGNNVKKAQPPAVNDKNFPSLK</sequence>
<name>A0ABX8IAM4_9ASCO</name>
<evidence type="ECO:0000313" key="6">
    <source>
        <dbReference type="Proteomes" id="UP000825434"/>
    </source>
</evidence>
<evidence type="ECO:0000259" key="4">
    <source>
        <dbReference type="SMART" id="SM01233"/>
    </source>
</evidence>
<evidence type="ECO:0000256" key="2">
    <source>
        <dbReference type="ARBA" id="ARBA00022490"/>
    </source>
</evidence>
<evidence type="ECO:0000313" key="5">
    <source>
        <dbReference type="EMBL" id="QWU90315.1"/>
    </source>
</evidence>
<feature type="region of interest" description="Disordered" evidence="3">
    <location>
        <begin position="164"/>
        <end position="183"/>
    </location>
</feature>
<feature type="domain" description="Hyaluronan/mRNA-binding protein" evidence="4">
    <location>
        <begin position="86"/>
        <end position="175"/>
    </location>
</feature>
<keyword evidence="2" id="KW-0963">Cytoplasm</keyword>
<evidence type="ECO:0000256" key="3">
    <source>
        <dbReference type="SAM" id="MobiDB-lite"/>
    </source>
</evidence>
<dbReference type="Proteomes" id="UP000825434">
    <property type="component" value="Chromosome 7"/>
</dbReference>
<organism evidence="5 6">
    <name type="scientific">Candidozyma haemuli</name>
    <dbReference type="NCBI Taxonomy" id="45357"/>
    <lineage>
        <taxon>Eukaryota</taxon>
        <taxon>Fungi</taxon>
        <taxon>Dikarya</taxon>
        <taxon>Ascomycota</taxon>
        <taxon>Saccharomycotina</taxon>
        <taxon>Pichiomycetes</taxon>
        <taxon>Metschnikowiaceae</taxon>
        <taxon>Candidozyma</taxon>
    </lineage>
</organism>
<dbReference type="Pfam" id="PF09598">
    <property type="entry name" value="Stm1_N"/>
    <property type="match status" value="1"/>
</dbReference>
<feature type="region of interest" description="Disordered" evidence="3">
    <location>
        <begin position="218"/>
        <end position="270"/>
    </location>
</feature>
<evidence type="ECO:0000256" key="1">
    <source>
        <dbReference type="ARBA" id="ARBA00004496"/>
    </source>
</evidence>
<feature type="compositionally biased region" description="Basic and acidic residues" evidence="3">
    <location>
        <begin position="84"/>
        <end position="102"/>
    </location>
</feature>
<dbReference type="EMBL" id="CP076667">
    <property type="protein sequence ID" value="QWU90315.1"/>
    <property type="molecule type" value="Genomic_DNA"/>
</dbReference>
<accession>A0ABX8IAM4</accession>
<reference evidence="5 6" key="1">
    <citation type="submission" date="2021-06" db="EMBL/GenBank/DDBJ databases">
        <title>Candida outbreak in Lebanon.</title>
        <authorList>
            <person name="Finianos M."/>
        </authorList>
    </citation>
    <scope>NUCLEOTIDE SEQUENCE [LARGE SCALE GENOMIC DNA]</scope>
    <source>
        <strain evidence="5">CA3LBN</strain>
    </source>
</reference>
<proteinExistence type="predicted"/>
<comment type="subcellular location">
    <subcellularLocation>
        <location evidence="1">Cytoplasm</location>
    </subcellularLocation>
</comment>
<dbReference type="SMART" id="SM01233">
    <property type="entry name" value="HABP4_PAI-RBP1"/>
    <property type="match status" value="1"/>
</dbReference>